<name>A0A173ZUY1_BACUN</name>
<dbReference type="EMBL" id="CYZF01000002">
    <property type="protein sequence ID" value="CUN79817.1"/>
    <property type="molecule type" value="Genomic_DNA"/>
</dbReference>
<reference evidence="1 2" key="1">
    <citation type="submission" date="2015-09" db="EMBL/GenBank/DDBJ databases">
        <authorList>
            <consortium name="Pathogen Informatics"/>
        </authorList>
    </citation>
    <scope>NUCLEOTIDE SEQUENCE [LARGE SCALE GENOMIC DNA]</scope>
    <source>
        <strain evidence="1 2">2789STDY5608791</strain>
    </source>
</reference>
<dbReference type="Proteomes" id="UP000095419">
    <property type="component" value="Unassembled WGS sequence"/>
</dbReference>
<sequence>MKHGLTGIIMRIGSRRRGIKVNTFITIIGQTISVASTQTTYSDHTAQHKTAVVADSLPQSIQVYRISSIVLQLALVGIHFHIELFGSEHESHVEHQRHSVTTKQGIHVPPISMPVIGRISGKADKPPAVYLLYLFHEGVFRTDKQRHIVIGEFRLCRNCYPATVLRYKRTFRTDHRQGERCLHKRINAVETSQFEEFRAHLVETAQYLDATDANRREELYKQLMIIGHRHLQRGIHPKGTAIAIVEHLARFVGQKHGIRPESGEILLAYIEQAFATFGMAVIDADMRHASGFYLATTEAIDLHKGSSVATLRLNRHPSGKCLPSGQRVE</sequence>
<proteinExistence type="predicted"/>
<evidence type="ECO:0000313" key="1">
    <source>
        <dbReference type="EMBL" id="CUN79817.1"/>
    </source>
</evidence>
<organism evidence="1 2">
    <name type="scientific">Bacteroides uniformis</name>
    <dbReference type="NCBI Taxonomy" id="820"/>
    <lineage>
        <taxon>Bacteria</taxon>
        <taxon>Pseudomonadati</taxon>
        <taxon>Bacteroidota</taxon>
        <taxon>Bacteroidia</taxon>
        <taxon>Bacteroidales</taxon>
        <taxon>Bacteroidaceae</taxon>
        <taxon>Bacteroides</taxon>
    </lineage>
</organism>
<accession>A0A173ZUY1</accession>
<evidence type="ECO:0000313" key="2">
    <source>
        <dbReference type="Proteomes" id="UP000095419"/>
    </source>
</evidence>
<dbReference type="AlphaFoldDB" id="A0A173ZUY1"/>
<protein>
    <submittedName>
        <fullName evidence="1">Uncharacterized protein</fullName>
    </submittedName>
</protein>
<gene>
    <name evidence="1" type="ORF">ERS417307_00600</name>
</gene>